<evidence type="ECO:0000259" key="18">
    <source>
        <dbReference type="SMART" id="SM00642"/>
    </source>
</evidence>
<comment type="catalytic activity">
    <reaction evidence="12 14">
        <text>hydrolysis of (1-&gt;4)-alpha-D-glucosidic linkage in 4-alpha-D-[(1-&gt;4)-alpha-D-glucanosyl]n trehalose to yield trehalose and (1-&gt;4)-alpha-D-glucan.</text>
        <dbReference type="EC" id="3.2.1.141"/>
    </reaction>
</comment>
<dbReference type="RefSeq" id="WP_268611270.1">
    <property type="nucleotide sequence ID" value="NZ_CP113797.1"/>
</dbReference>
<dbReference type="InterPro" id="IPR006047">
    <property type="entry name" value="GH13_cat_dom"/>
</dbReference>
<evidence type="ECO:0000256" key="14">
    <source>
        <dbReference type="PIRNR" id="PIRNR006337"/>
    </source>
</evidence>
<evidence type="ECO:0000256" key="5">
    <source>
        <dbReference type="ARBA" id="ARBA00015938"/>
    </source>
</evidence>
<evidence type="ECO:0000256" key="2">
    <source>
        <dbReference type="ARBA" id="ARBA00005199"/>
    </source>
</evidence>
<dbReference type="PANTHER" id="PTHR43651">
    <property type="entry name" value="1,4-ALPHA-GLUCAN-BRANCHING ENZYME"/>
    <property type="match status" value="1"/>
</dbReference>
<feature type="binding site" evidence="16">
    <location>
        <begin position="256"/>
        <end position="261"/>
    </location>
    <ligand>
        <name>substrate</name>
    </ligand>
</feature>
<feature type="active site" description="Nucleophile" evidence="15">
    <location>
        <position position="258"/>
    </location>
</feature>
<dbReference type="AlphaFoldDB" id="A0A9E8ZGF3"/>
<evidence type="ECO:0000256" key="12">
    <source>
        <dbReference type="ARBA" id="ARBA00034013"/>
    </source>
</evidence>
<evidence type="ECO:0000256" key="11">
    <source>
        <dbReference type="ARBA" id="ARBA00033284"/>
    </source>
</evidence>
<comment type="similarity">
    <text evidence="3 14">Belongs to the glycosyl hydrolase 13 family.</text>
</comment>
<dbReference type="Proteomes" id="UP001163152">
    <property type="component" value="Chromosome"/>
</dbReference>
<protein>
    <recommendedName>
        <fullName evidence="5 13">Malto-oligosyltrehalose trehalohydrolase</fullName>
        <shortName evidence="14">MTHase</shortName>
        <ecNumber evidence="4 13">3.2.1.141</ecNumber>
    </recommendedName>
    <alternativeName>
        <fullName evidence="11 14">4-alpha-D-((1-&gt;4)-alpha-D-glucano)trehalose trehalohydrolase</fullName>
    </alternativeName>
    <alternativeName>
        <fullName evidence="10 14">Maltooligosyl trehalose trehalohydrolase</fullName>
    </alternativeName>
</protein>
<evidence type="ECO:0000256" key="17">
    <source>
        <dbReference type="PIRSR" id="PIRSR006337-3"/>
    </source>
</evidence>
<dbReference type="Pfam" id="PF02922">
    <property type="entry name" value="CBM_48"/>
    <property type="match status" value="1"/>
</dbReference>
<dbReference type="Gene3D" id="2.60.40.10">
    <property type="entry name" value="Immunoglobulins"/>
    <property type="match status" value="1"/>
</dbReference>
<keyword evidence="7 14" id="KW-0378">Hydrolase</keyword>
<evidence type="ECO:0000256" key="15">
    <source>
        <dbReference type="PIRSR" id="PIRSR006337-1"/>
    </source>
</evidence>
<keyword evidence="20" id="KW-1185">Reference proteome</keyword>
<dbReference type="GO" id="GO:0005992">
    <property type="term" value="P:trehalose biosynthetic process"/>
    <property type="evidence" value="ECO:0007669"/>
    <property type="project" value="UniProtKB-UniRule"/>
</dbReference>
<dbReference type="Pfam" id="PF00128">
    <property type="entry name" value="Alpha-amylase"/>
    <property type="match status" value="1"/>
</dbReference>
<keyword evidence="9 14" id="KW-0326">Glycosidase</keyword>
<organism evidence="19 20">
    <name type="scientific">Thermocoleostomius sinensis A174</name>
    <dbReference type="NCBI Taxonomy" id="2016057"/>
    <lineage>
        <taxon>Bacteria</taxon>
        <taxon>Bacillati</taxon>
        <taxon>Cyanobacteriota</taxon>
        <taxon>Cyanophyceae</taxon>
        <taxon>Oculatellales</taxon>
        <taxon>Oculatellaceae</taxon>
        <taxon>Thermocoleostomius</taxon>
    </lineage>
</organism>
<feature type="domain" description="Glycosyl hydrolase family 13 catalytic" evidence="18">
    <location>
        <begin position="112"/>
        <end position="507"/>
    </location>
</feature>
<dbReference type="Gene3D" id="1.10.10.760">
    <property type="entry name" value="E-set domains of sugar-utilizing enzymes"/>
    <property type="match status" value="1"/>
</dbReference>
<evidence type="ECO:0000256" key="6">
    <source>
        <dbReference type="ARBA" id="ARBA00022490"/>
    </source>
</evidence>
<dbReference type="GO" id="GO:0033942">
    <property type="term" value="F:4-alpha-D-(1-&gt;4)-alpha-D-glucanotrehalose trehalohydrolase activity"/>
    <property type="evidence" value="ECO:0007669"/>
    <property type="project" value="UniProtKB-EC"/>
</dbReference>
<keyword evidence="6" id="KW-0963">Cytoplasm</keyword>
<dbReference type="EMBL" id="CP113797">
    <property type="protein sequence ID" value="WAL61317.1"/>
    <property type="molecule type" value="Genomic_DNA"/>
</dbReference>
<evidence type="ECO:0000313" key="20">
    <source>
        <dbReference type="Proteomes" id="UP001163152"/>
    </source>
</evidence>
<evidence type="ECO:0000256" key="13">
    <source>
        <dbReference type="NCBIfam" id="TIGR02402"/>
    </source>
</evidence>
<comment type="pathway">
    <text evidence="2 14">Glycan biosynthesis; trehalose biosynthesis.</text>
</comment>
<dbReference type="InterPro" id="IPR004193">
    <property type="entry name" value="Glyco_hydro_13_N"/>
</dbReference>
<evidence type="ECO:0000256" key="4">
    <source>
        <dbReference type="ARBA" id="ARBA00012268"/>
    </source>
</evidence>
<dbReference type="SUPFAM" id="SSF81296">
    <property type="entry name" value="E set domains"/>
    <property type="match status" value="1"/>
</dbReference>
<evidence type="ECO:0000313" key="19">
    <source>
        <dbReference type="EMBL" id="WAL61317.1"/>
    </source>
</evidence>
<dbReference type="InterPro" id="IPR044901">
    <property type="entry name" value="Trehalose_TreZ_E-set_sf"/>
</dbReference>
<dbReference type="InterPro" id="IPR017853">
    <property type="entry name" value="GH"/>
</dbReference>
<evidence type="ECO:0000256" key="16">
    <source>
        <dbReference type="PIRSR" id="PIRSR006337-2"/>
    </source>
</evidence>
<comment type="subcellular location">
    <subcellularLocation>
        <location evidence="1 15">Cytoplasm</location>
    </subcellularLocation>
</comment>
<feature type="binding site" evidence="16">
    <location>
        <begin position="388"/>
        <end position="393"/>
    </location>
    <ligand>
        <name>substrate</name>
    </ligand>
</feature>
<name>A0A9E8ZGF3_9CYAN</name>
<feature type="binding site" evidence="16">
    <location>
        <begin position="320"/>
        <end position="324"/>
    </location>
    <ligand>
        <name>substrate</name>
    </ligand>
</feature>
<sequence length="616" mass="70067">MQLGSWYLGDRQTQFTVWAPLKQEVSLHLVEPADKLVPMQRNEQGYWQVTTEAEPGTRYVYQYDGDQEFPDPASYLQPEGVHKASEVVDQGAFNWTDQAWQGIPLEGMVIYELHVGTFTAEGTFEAIIDRLPDLKELGVNTIEIMPVAQFPGDRNWGYDGVFPYAVQNSYGGVNGLKTLVNACHEAGVAVILDVVYNHLGPEGNYLWFMGTYFTDKYKTPWGSAINYDDAYSAGVREYIVQNALYWFEHVHIDALRLDAVHAIYDFGARHIMREISEATAQLSGTIGRKFYLIAETDLNDPRLIRPISVGGYGIDAQWCDDFHHIIHVLLTGEQHGYYEDYGAFNQLVKAYEKSYITTWDYSPHRQRYHGDDPSDCPPKQFVVCIQNHDQVGNRMLGDRFSTLISFDAKKLAAAALLLSPFVPMLFMGEEYGEPNPFLYFVSHSDPALVEGVRQGRKQEFAAFHADGEAPDPQAEDTFQRSKLQWHKRHEGHHKTLWQFYQALLKLRQTSPALAHAALDRQSYEVTGIEEQKLLRLRRWQGSHQMLAFMNFNQQPVEMTMALPLGTWKKALDSADARWQGQGSTLPDVMPTTRDATVSQQSFSIAPHSVVVYLSEL</sequence>
<dbReference type="SMART" id="SM00642">
    <property type="entry name" value="Aamy"/>
    <property type="match status" value="1"/>
</dbReference>
<evidence type="ECO:0000256" key="3">
    <source>
        <dbReference type="ARBA" id="ARBA00008061"/>
    </source>
</evidence>
<evidence type="ECO:0000256" key="10">
    <source>
        <dbReference type="ARBA" id="ARBA00032057"/>
    </source>
</evidence>
<reference evidence="19" key="1">
    <citation type="submission" date="2022-12" db="EMBL/GenBank/DDBJ databases">
        <title>Polyphasic identification of a Novel Hot-Spring Cyanobacterium Ocullathermofonsia sinensis gen nov. sp. nov. and Genomic Insights on its Adaptations to the Thermal Habitat.</title>
        <authorList>
            <person name="Daroch M."/>
            <person name="Tang J."/>
            <person name="Jiang Y."/>
        </authorList>
    </citation>
    <scope>NUCLEOTIDE SEQUENCE</scope>
    <source>
        <strain evidence="19">PKUAC-SCTA174</strain>
    </source>
</reference>
<evidence type="ECO:0000256" key="1">
    <source>
        <dbReference type="ARBA" id="ARBA00004496"/>
    </source>
</evidence>
<dbReference type="InterPro" id="IPR012768">
    <property type="entry name" value="Trehalose_TreZ"/>
</dbReference>
<dbReference type="CDD" id="cd11325">
    <property type="entry name" value="AmyAc_GTHase"/>
    <property type="match status" value="1"/>
</dbReference>
<dbReference type="GO" id="GO:0005737">
    <property type="term" value="C:cytoplasm"/>
    <property type="evidence" value="ECO:0007669"/>
    <property type="project" value="UniProtKB-SubCell"/>
</dbReference>
<dbReference type="EC" id="3.2.1.141" evidence="4 13"/>
<feature type="site" description="Transition state stabilizer" evidence="17">
    <location>
        <position position="389"/>
    </location>
</feature>
<evidence type="ECO:0000256" key="7">
    <source>
        <dbReference type="ARBA" id="ARBA00022801"/>
    </source>
</evidence>
<dbReference type="KEGG" id="tsin:OXH18_04785"/>
<dbReference type="CDD" id="cd02853">
    <property type="entry name" value="E_set_MTHase_like_N"/>
    <property type="match status" value="1"/>
</dbReference>
<keyword evidence="8" id="KW-0119">Carbohydrate metabolism</keyword>
<dbReference type="PANTHER" id="PTHR43651:SF11">
    <property type="entry name" value="MALTO-OLIGOSYLTREHALOSE TREHALOHYDROLASE"/>
    <property type="match status" value="1"/>
</dbReference>
<evidence type="ECO:0000256" key="9">
    <source>
        <dbReference type="ARBA" id="ARBA00023295"/>
    </source>
</evidence>
<dbReference type="Gene3D" id="3.20.20.80">
    <property type="entry name" value="Glycosidases"/>
    <property type="match status" value="1"/>
</dbReference>
<dbReference type="InterPro" id="IPR014756">
    <property type="entry name" value="Ig_E-set"/>
</dbReference>
<dbReference type="SUPFAM" id="SSF51445">
    <property type="entry name" value="(Trans)glycosidases"/>
    <property type="match status" value="1"/>
</dbReference>
<proteinExistence type="inferred from homology"/>
<evidence type="ECO:0000256" key="8">
    <source>
        <dbReference type="ARBA" id="ARBA00023277"/>
    </source>
</evidence>
<dbReference type="NCBIfam" id="TIGR02402">
    <property type="entry name" value="trehalose_TreZ"/>
    <property type="match status" value="1"/>
</dbReference>
<gene>
    <name evidence="19" type="primary">treZ</name>
    <name evidence="19" type="ORF">OXH18_04785</name>
</gene>
<feature type="active site" description="Proton donor" evidence="15">
    <location>
        <position position="295"/>
    </location>
</feature>
<dbReference type="PIRSF" id="PIRSF006337">
    <property type="entry name" value="Trehalose_TreZ"/>
    <property type="match status" value="1"/>
</dbReference>
<dbReference type="InterPro" id="IPR013783">
    <property type="entry name" value="Ig-like_fold"/>
</dbReference>
<accession>A0A9E8ZGF3</accession>